<sequence>MREGVSHTATLLERHHITIPVGATNDNVAVARLHAEAWARAHGFDIAAGSFQVLQTRGARPGPVSQYVGVAFDVVVGKGDICLDQREPGSRDTWTWSQGHAERVWRLLNGVVAKAGARVIRPRADGLASVTELPGASFGNPLRHPSAEWLGGGALRGEGISPGPIPGAGPQSGTGQLPPWFRRGTDEDPDAT</sequence>
<name>A0A6B9L865_9CAUD</name>
<dbReference type="GeneID" id="60321429"/>
<organism evidence="2 3">
    <name type="scientific">Mycobacterium phage Imvubu</name>
    <dbReference type="NCBI Taxonomy" id="2686233"/>
    <lineage>
        <taxon>Viruses</taxon>
        <taxon>Duplodnaviria</taxon>
        <taxon>Heunggongvirae</taxon>
        <taxon>Uroviricota</taxon>
        <taxon>Caudoviricetes</taxon>
        <taxon>Bclasvirinae</taxon>
        <taxon>Imvubuvirus</taxon>
        <taxon>Imvubuvirus imvubu</taxon>
    </lineage>
</organism>
<evidence type="ECO:0000256" key="1">
    <source>
        <dbReference type="SAM" id="MobiDB-lite"/>
    </source>
</evidence>
<evidence type="ECO:0000313" key="3">
    <source>
        <dbReference type="Proteomes" id="UP000464404"/>
    </source>
</evidence>
<reference evidence="2 3" key="1">
    <citation type="submission" date="2019-12" db="EMBL/GenBank/DDBJ databases">
        <authorList>
            <person name="Garlena R.A."/>
            <person name="Russell D.A."/>
            <person name="Pope W.H."/>
            <person name="Jacobs-Sera D."/>
            <person name="Hatfull G.F."/>
        </authorList>
    </citation>
    <scope>NUCLEOTIDE SEQUENCE [LARGE SCALE GENOMIC DNA]</scope>
</reference>
<dbReference type="KEGG" id="vg:60321429"/>
<dbReference type="RefSeq" id="YP_009950019.1">
    <property type="nucleotide sequence ID" value="NC_051586.1"/>
</dbReference>
<protein>
    <submittedName>
        <fullName evidence="2">Uncharacterized protein</fullName>
    </submittedName>
</protein>
<gene>
    <name evidence="2" type="primary">69</name>
    <name evidence="2" type="ORF">PBI_IMVUBU_69</name>
</gene>
<dbReference type="Proteomes" id="UP000464404">
    <property type="component" value="Segment"/>
</dbReference>
<proteinExistence type="predicted"/>
<keyword evidence="3" id="KW-1185">Reference proteome</keyword>
<accession>A0A6B9L865</accession>
<evidence type="ECO:0000313" key="2">
    <source>
        <dbReference type="EMBL" id="QHB37810.1"/>
    </source>
</evidence>
<dbReference type="EMBL" id="MN813693">
    <property type="protein sequence ID" value="QHB37810.1"/>
    <property type="molecule type" value="Genomic_DNA"/>
</dbReference>
<feature type="region of interest" description="Disordered" evidence="1">
    <location>
        <begin position="149"/>
        <end position="192"/>
    </location>
</feature>
<feature type="compositionally biased region" description="Low complexity" evidence="1">
    <location>
        <begin position="157"/>
        <end position="173"/>
    </location>
</feature>